<protein>
    <submittedName>
        <fullName evidence="2">DUF5329 domain-containing protein</fullName>
    </submittedName>
</protein>
<dbReference type="InterPro" id="IPR035242">
    <property type="entry name" value="DUF5329"/>
</dbReference>
<reference evidence="2 3" key="1">
    <citation type="submission" date="2020-07" db="EMBL/GenBank/DDBJ databases">
        <title>Halophilic bacteria isolated from french cheeses.</title>
        <authorList>
            <person name="Kothe C.I."/>
            <person name="Farah-Kraiem B."/>
            <person name="Renault P."/>
            <person name="Dridi B."/>
        </authorList>
    </citation>
    <scope>NUCLEOTIDE SEQUENCE [LARGE SCALE GENOMIC DNA]</scope>
    <source>
        <strain evidence="2 3">FME14</strain>
    </source>
</reference>
<keyword evidence="3" id="KW-1185">Reference proteome</keyword>
<evidence type="ECO:0000313" key="3">
    <source>
        <dbReference type="Proteomes" id="UP000707245"/>
    </source>
</evidence>
<dbReference type="GeneID" id="303292180"/>
<comment type="caution">
    <text evidence="2">The sequence shown here is derived from an EMBL/GenBank/DDBJ whole genome shotgun (WGS) entry which is preliminary data.</text>
</comment>
<organism evidence="2 3">
    <name type="scientific">Pseudoalteromonas prydzensis</name>
    <dbReference type="NCBI Taxonomy" id="182141"/>
    <lineage>
        <taxon>Bacteria</taxon>
        <taxon>Pseudomonadati</taxon>
        <taxon>Pseudomonadota</taxon>
        <taxon>Gammaproteobacteria</taxon>
        <taxon>Alteromonadales</taxon>
        <taxon>Pseudoalteromonadaceae</taxon>
        <taxon>Pseudoalteromonas</taxon>
    </lineage>
</organism>
<name>A0ABR9FQE4_9GAMM</name>
<sequence length="124" mass="13869">MKHLPNNIRVVLACLLLCVSQLSMAASADQEVSHLISFIEQSKATFIRNGDEHTSEEAAEHLAMKYRKAKRYAKTADDFIANLASKSSWSGKPYTVILADGTTLTANKWLSDELILFRKTEKPQ</sequence>
<feature type="signal peptide" evidence="1">
    <location>
        <begin position="1"/>
        <end position="25"/>
    </location>
</feature>
<proteinExistence type="predicted"/>
<keyword evidence="1" id="KW-0732">Signal</keyword>
<dbReference type="Proteomes" id="UP000707245">
    <property type="component" value="Unassembled WGS sequence"/>
</dbReference>
<dbReference type="Pfam" id="PF17263">
    <property type="entry name" value="DUF5329"/>
    <property type="match status" value="1"/>
</dbReference>
<evidence type="ECO:0000256" key="1">
    <source>
        <dbReference type="SAM" id="SignalP"/>
    </source>
</evidence>
<evidence type="ECO:0000313" key="2">
    <source>
        <dbReference type="EMBL" id="MBE0459029.1"/>
    </source>
</evidence>
<dbReference type="EMBL" id="RRZA01000060">
    <property type="protein sequence ID" value="MBE0459029.1"/>
    <property type="molecule type" value="Genomic_DNA"/>
</dbReference>
<dbReference type="RefSeq" id="WP_064668481.1">
    <property type="nucleotide sequence ID" value="NZ_JBQQIQ010000001.1"/>
</dbReference>
<gene>
    <name evidence="2" type="ORF">EI167_16590</name>
</gene>
<accession>A0ABR9FQE4</accession>
<feature type="chain" id="PRO_5047406370" evidence="1">
    <location>
        <begin position="26"/>
        <end position="124"/>
    </location>
</feature>